<dbReference type="GO" id="GO:0005829">
    <property type="term" value="C:cytosol"/>
    <property type="evidence" value="ECO:0007669"/>
    <property type="project" value="TreeGrafter"/>
</dbReference>
<evidence type="ECO:0000256" key="1">
    <source>
        <dbReference type="ARBA" id="ARBA00007867"/>
    </source>
</evidence>
<name>X1VHR0_9ZZZZ</name>
<sequence length="85" mass="10036">MKKKNFWFSEKHIPGFGIILKIKRILSTRVSNFQKVEIFETESFGKMMVIDGMVMFTEADEFVYHEMLTHVPLFVHSKIKNVLIV</sequence>
<protein>
    <recommendedName>
        <fullName evidence="3">PABS domain-containing protein</fullName>
    </recommendedName>
</protein>
<dbReference type="PROSITE" id="PS51006">
    <property type="entry name" value="PABS_2"/>
    <property type="match status" value="1"/>
</dbReference>
<proteinExistence type="inferred from homology"/>
<accession>X1VHR0</accession>
<dbReference type="AlphaFoldDB" id="X1VHR0"/>
<dbReference type="SUPFAM" id="SSF53335">
    <property type="entry name" value="S-adenosyl-L-methionine-dependent methyltransferases"/>
    <property type="match status" value="1"/>
</dbReference>
<dbReference type="Gene3D" id="2.30.140.10">
    <property type="entry name" value="Spermidine synthase, tetramerisation domain"/>
    <property type="match status" value="1"/>
</dbReference>
<comment type="caution">
    <text evidence="4">The sequence shown here is derived from an EMBL/GenBank/DDBJ whole genome shotgun (WGS) entry which is preliminary data.</text>
</comment>
<reference evidence="4" key="1">
    <citation type="journal article" date="2014" name="Front. Microbiol.">
        <title>High frequency of phylogenetically diverse reductive dehalogenase-homologous genes in deep subseafloor sedimentary metagenomes.</title>
        <authorList>
            <person name="Kawai M."/>
            <person name="Futagami T."/>
            <person name="Toyoda A."/>
            <person name="Takaki Y."/>
            <person name="Nishi S."/>
            <person name="Hori S."/>
            <person name="Arai W."/>
            <person name="Tsubouchi T."/>
            <person name="Morono Y."/>
            <person name="Uchiyama I."/>
            <person name="Ito T."/>
            <person name="Fujiyama A."/>
            <person name="Inagaki F."/>
            <person name="Takami H."/>
        </authorList>
    </citation>
    <scope>NUCLEOTIDE SEQUENCE</scope>
    <source>
        <strain evidence="4">Expedition CK06-06</strain>
    </source>
</reference>
<feature type="domain" description="PABS" evidence="3">
    <location>
        <begin position="5"/>
        <end position="85"/>
    </location>
</feature>
<gene>
    <name evidence="4" type="ORF">S12H4_42465</name>
</gene>
<evidence type="ECO:0000259" key="3">
    <source>
        <dbReference type="PROSITE" id="PS51006"/>
    </source>
</evidence>
<feature type="non-terminal residue" evidence="4">
    <location>
        <position position="85"/>
    </location>
</feature>
<dbReference type="EMBL" id="BARW01025988">
    <property type="protein sequence ID" value="GAJ14456.1"/>
    <property type="molecule type" value="Genomic_DNA"/>
</dbReference>
<dbReference type="Gene3D" id="3.40.50.150">
    <property type="entry name" value="Vaccinia Virus protein VP39"/>
    <property type="match status" value="1"/>
</dbReference>
<dbReference type="InterPro" id="IPR030374">
    <property type="entry name" value="PABS"/>
</dbReference>
<dbReference type="InterPro" id="IPR029063">
    <property type="entry name" value="SAM-dependent_MTases_sf"/>
</dbReference>
<dbReference type="InterPro" id="IPR037163">
    <property type="entry name" value="Spermidine_synt_N_sf"/>
</dbReference>
<dbReference type="PANTHER" id="PTHR11558">
    <property type="entry name" value="SPERMIDINE/SPERMINE SYNTHASE"/>
    <property type="match status" value="1"/>
</dbReference>
<comment type="similarity">
    <text evidence="1">Belongs to the spermidine/spermine synthase family.</text>
</comment>
<dbReference type="InterPro" id="IPR001045">
    <property type="entry name" value="Spermi_synthase"/>
</dbReference>
<dbReference type="Pfam" id="PF17284">
    <property type="entry name" value="Spermine_synt_N"/>
    <property type="match status" value="1"/>
</dbReference>
<evidence type="ECO:0000313" key="4">
    <source>
        <dbReference type="EMBL" id="GAJ14456.1"/>
    </source>
</evidence>
<organism evidence="4">
    <name type="scientific">marine sediment metagenome</name>
    <dbReference type="NCBI Taxonomy" id="412755"/>
    <lineage>
        <taxon>unclassified sequences</taxon>
        <taxon>metagenomes</taxon>
        <taxon>ecological metagenomes</taxon>
    </lineage>
</organism>
<keyword evidence="2" id="KW-0808">Transferase</keyword>
<evidence type="ECO:0000256" key="2">
    <source>
        <dbReference type="ARBA" id="ARBA00022679"/>
    </source>
</evidence>
<dbReference type="Pfam" id="PF01564">
    <property type="entry name" value="Spermine_synth"/>
    <property type="match status" value="1"/>
</dbReference>
<dbReference type="GO" id="GO:0008295">
    <property type="term" value="P:spermidine biosynthetic process"/>
    <property type="evidence" value="ECO:0007669"/>
    <property type="project" value="TreeGrafter"/>
</dbReference>
<dbReference type="InterPro" id="IPR035246">
    <property type="entry name" value="Spermidine_synt_N"/>
</dbReference>
<dbReference type="GO" id="GO:0004766">
    <property type="term" value="F:spermidine synthase activity"/>
    <property type="evidence" value="ECO:0007669"/>
    <property type="project" value="TreeGrafter"/>
</dbReference>
<dbReference type="PANTHER" id="PTHR11558:SF11">
    <property type="entry name" value="SPERMIDINE SYNTHASE"/>
    <property type="match status" value="1"/>
</dbReference>